<evidence type="ECO:0000313" key="1">
    <source>
        <dbReference type="Proteomes" id="UP000887579"/>
    </source>
</evidence>
<name>A0AC34FLG5_9BILA</name>
<organism evidence="1 2">
    <name type="scientific">Panagrolaimus sp. ES5</name>
    <dbReference type="NCBI Taxonomy" id="591445"/>
    <lineage>
        <taxon>Eukaryota</taxon>
        <taxon>Metazoa</taxon>
        <taxon>Ecdysozoa</taxon>
        <taxon>Nematoda</taxon>
        <taxon>Chromadorea</taxon>
        <taxon>Rhabditida</taxon>
        <taxon>Tylenchina</taxon>
        <taxon>Panagrolaimomorpha</taxon>
        <taxon>Panagrolaimoidea</taxon>
        <taxon>Panagrolaimidae</taxon>
        <taxon>Panagrolaimus</taxon>
    </lineage>
</organism>
<protein>
    <submittedName>
        <fullName evidence="2">Uncharacterized protein</fullName>
    </submittedName>
</protein>
<proteinExistence type="predicted"/>
<evidence type="ECO:0000313" key="2">
    <source>
        <dbReference type="WBParaSite" id="ES5_v2.g17993.t1"/>
    </source>
</evidence>
<dbReference type="Proteomes" id="UP000887579">
    <property type="component" value="Unplaced"/>
</dbReference>
<dbReference type="WBParaSite" id="ES5_v2.g17993.t1">
    <property type="protein sequence ID" value="ES5_v2.g17993.t1"/>
    <property type="gene ID" value="ES5_v2.g17993"/>
</dbReference>
<reference evidence="2" key="1">
    <citation type="submission" date="2022-11" db="UniProtKB">
        <authorList>
            <consortium name="WormBaseParasite"/>
        </authorList>
    </citation>
    <scope>IDENTIFICATION</scope>
</reference>
<accession>A0AC34FLG5</accession>
<sequence length="201" mass="22315">MKPTAGGWICYVEIVHISGQNYIRAGELINLTHHVECLENDMMNEIFCCSDVFSTKQNDTLCTVEKLIKYNKNARNNDHSESGTENEIFSNCMILDLPLASCLSESGCFETRMLEYSKNSDSLEPAGCIDNTEKYISEDNSLASLSLGCRVPENSNKCSVVSSVDGNQRILCCCNGEECKNDATNLPKEIGKKILSFKDPK</sequence>